<protein>
    <recommendedName>
        <fullName evidence="5">Lectin</fullName>
    </recommendedName>
</protein>
<proteinExistence type="predicted"/>
<keyword evidence="1" id="KW-0472">Membrane</keyword>
<evidence type="ECO:0000256" key="1">
    <source>
        <dbReference type="SAM" id="Phobius"/>
    </source>
</evidence>
<evidence type="ECO:0000256" key="2">
    <source>
        <dbReference type="SAM" id="SignalP"/>
    </source>
</evidence>
<name>A0A9P5XZF1_9AGAR</name>
<feature type="transmembrane region" description="Helical" evidence="1">
    <location>
        <begin position="282"/>
        <end position="305"/>
    </location>
</feature>
<evidence type="ECO:0000313" key="3">
    <source>
        <dbReference type="EMBL" id="KAF9459417.1"/>
    </source>
</evidence>
<keyword evidence="2" id="KW-0732">Signal</keyword>
<keyword evidence="1" id="KW-0812">Transmembrane</keyword>
<feature type="chain" id="PRO_5040280668" description="Lectin" evidence="2">
    <location>
        <begin position="19"/>
        <end position="327"/>
    </location>
</feature>
<evidence type="ECO:0000313" key="4">
    <source>
        <dbReference type="Proteomes" id="UP000807353"/>
    </source>
</evidence>
<dbReference type="AlphaFoldDB" id="A0A9P5XZF1"/>
<organism evidence="3 4">
    <name type="scientific">Collybia nuda</name>
    <dbReference type="NCBI Taxonomy" id="64659"/>
    <lineage>
        <taxon>Eukaryota</taxon>
        <taxon>Fungi</taxon>
        <taxon>Dikarya</taxon>
        <taxon>Basidiomycota</taxon>
        <taxon>Agaricomycotina</taxon>
        <taxon>Agaricomycetes</taxon>
        <taxon>Agaricomycetidae</taxon>
        <taxon>Agaricales</taxon>
        <taxon>Tricholomatineae</taxon>
        <taxon>Clitocybaceae</taxon>
        <taxon>Collybia</taxon>
    </lineage>
</organism>
<sequence length="327" mass="34911">MSVLKFAWEPLLIALIRSCGILVAGVVIAPPPVQVGNEVVPVEISAWRKTNPAGWDINSQIEKRDGELPVALVNAFQSSSWIWTTETDPPNAPALDRAFRSTFISPVGKVATSAIILLSVDDRFSFYVNGNLVGTSPTTPDNWKNAHVYIVTLAPTTNVFAIRGTNLPDVNIGGPSPAGVLAAIQVNFSDGLTSLLSSSGGWRATKVIPDGFESPSFNDSQWDPASPLFKYGEGPWLTDVVLPTGAVPTIALPVPASSTSMTQSTAIPTITNNTTSGAHEPVGAIIGGVIGGIIVLLLVVLVYLWRKRRPRYIRGVKHLNTLIHHKV</sequence>
<keyword evidence="4" id="KW-1185">Reference proteome</keyword>
<dbReference type="Gene3D" id="2.60.120.260">
    <property type="entry name" value="Galactose-binding domain-like"/>
    <property type="match status" value="1"/>
</dbReference>
<evidence type="ECO:0008006" key="5">
    <source>
        <dbReference type="Google" id="ProtNLM"/>
    </source>
</evidence>
<dbReference type="EMBL" id="MU150317">
    <property type="protein sequence ID" value="KAF9459417.1"/>
    <property type="molecule type" value="Genomic_DNA"/>
</dbReference>
<feature type="signal peptide" evidence="2">
    <location>
        <begin position="1"/>
        <end position="18"/>
    </location>
</feature>
<dbReference type="Proteomes" id="UP000807353">
    <property type="component" value="Unassembled WGS sequence"/>
</dbReference>
<comment type="caution">
    <text evidence="3">The sequence shown here is derived from an EMBL/GenBank/DDBJ whole genome shotgun (WGS) entry which is preliminary data.</text>
</comment>
<dbReference type="OrthoDB" id="10036721at2759"/>
<accession>A0A9P5XZF1</accession>
<gene>
    <name evidence="3" type="ORF">BDZ94DRAFT_1020793</name>
</gene>
<keyword evidence="1" id="KW-1133">Transmembrane helix</keyword>
<reference evidence="3" key="1">
    <citation type="submission" date="2020-11" db="EMBL/GenBank/DDBJ databases">
        <authorList>
            <consortium name="DOE Joint Genome Institute"/>
            <person name="Ahrendt S."/>
            <person name="Riley R."/>
            <person name="Andreopoulos W."/>
            <person name="Labutti K."/>
            <person name="Pangilinan J."/>
            <person name="Ruiz-Duenas F.J."/>
            <person name="Barrasa J.M."/>
            <person name="Sanchez-Garcia M."/>
            <person name="Camarero S."/>
            <person name="Miyauchi S."/>
            <person name="Serrano A."/>
            <person name="Linde D."/>
            <person name="Babiker R."/>
            <person name="Drula E."/>
            <person name="Ayuso-Fernandez I."/>
            <person name="Pacheco R."/>
            <person name="Padilla G."/>
            <person name="Ferreira P."/>
            <person name="Barriuso J."/>
            <person name="Kellner H."/>
            <person name="Castanera R."/>
            <person name="Alfaro M."/>
            <person name="Ramirez L."/>
            <person name="Pisabarro A.G."/>
            <person name="Kuo A."/>
            <person name="Tritt A."/>
            <person name="Lipzen A."/>
            <person name="He G."/>
            <person name="Yan M."/>
            <person name="Ng V."/>
            <person name="Cullen D."/>
            <person name="Martin F."/>
            <person name="Rosso M.-N."/>
            <person name="Henrissat B."/>
            <person name="Hibbett D."/>
            <person name="Martinez A.T."/>
            <person name="Grigoriev I.V."/>
        </authorList>
    </citation>
    <scope>NUCLEOTIDE SEQUENCE</scope>
    <source>
        <strain evidence="3">CBS 247.69</strain>
    </source>
</reference>